<dbReference type="EMBL" id="MBDO02000100">
    <property type="protein sequence ID" value="RLN63264.1"/>
    <property type="molecule type" value="Genomic_DNA"/>
</dbReference>
<protein>
    <submittedName>
        <fullName evidence="1">Uncharacterized protein</fullName>
    </submittedName>
</protein>
<evidence type="ECO:0000313" key="1">
    <source>
        <dbReference type="EMBL" id="RLN63264.1"/>
    </source>
</evidence>
<name>A0A3F2RS99_9STRA</name>
<dbReference type="SUPFAM" id="SSF52540">
    <property type="entry name" value="P-loop containing nucleoside triphosphate hydrolases"/>
    <property type="match status" value="1"/>
</dbReference>
<reference evidence="3 4" key="1">
    <citation type="submission" date="2018-07" db="EMBL/GenBank/DDBJ databases">
        <title>Genome sequencing of oomycete isolates from Chile give support for New Zealand origin for Phytophthora kernoviae and make available the first Nothophytophthora sp. genome.</title>
        <authorList>
            <person name="Studholme D.J."/>
            <person name="Sanfuentes E."/>
            <person name="Panda P."/>
            <person name="Hill R."/>
            <person name="Sambles C."/>
            <person name="Grant M."/>
            <person name="Williams N.M."/>
            <person name="Mcdougal R.L."/>
        </authorList>
    </citation>
    <scope>NUCLEOTIDE SEQUENCE [LARGE SCALE GENOMIC DNA]</scope>
    <source>
        <strain evidence="1">Chile6</strain>
        <strain evidence="2">Chile7</strain>
    </source>
</reference>
<dbReference type="InterPro" id="IPR027417">
    <property type="entry name" value="P-loop_NTPase"/>
</dbReference>
<proteinExistence type="predicted"/>
<accession>A0A3F2RS99</accession>
<dbReference type="OrthoDB" id="125138at2759"/>
<comment type="caution">
    <text evidence="1">The sequence shown here is derived from an EMBL/GenBank/DDBJ whole genome shotgun (WGS) entry which is preliminary data.</text>
</comment>
<evidence type="ECO:0000313" key="2">
    <source>
        <dbReference type="EMBL" id="RLN67958.1"/>
    </source>
</evidence>
<sequence length="540" mass="58710">MDREQLEKDIANVAAKLDEAANSPAVEDLDHGLSLLSDVETYLTRSIYGESSPSQLGTGTNIVVLGTTGAGKSTVVSFLFGEGNLFVHYEGQYSRVLEAELPLDGVTIRSGSISSTLLPVVSHVLLGSDMAAMWDMPGSRDTRGPFVELVVHLIFKWMLVDNKPLRFVIVSPPLLERPQIVALQDIVNGSLIRADNAVVVYTKCSTDFDPRSTADLEIDTSKRGIRSFALLAPMRVDPEGHNYSLQYAKEKQNVLEAIGRLKSQAVTFKQPLPDAAQRLLANFCEISVAFAREKLSTSFLAVHDWDAYRGTLSGMKNALKRLRCPDELSLETMAEILGLFVPGKSEQIRFDPEVMEASRRLSLLETMTDGKINQQITGWLTSECFLALEDVKEKLAILITNVNAYHSGVKLGDTAKVLVVGAFHLRLSGEQQCIEEFVGMRQGDIASPDEIPVMILVGFASLEVDVALQMWANIALVSPLVRVTTKETFNLSALGQPKSLVAANSESGKIGDHGTPGLPDMSFGGVDVKTNAEEQAAGMA</sequence>
<dbReference type="EMBL" id="MBAD02000430">
    <property type="protein sequence ID" value="RLN67958.1"/>
    <property type="molecule type" value="Genomic_DNA"/>
</dbReference>
<dbReference type="Gene3D" id="3.40.50.300">
    <property type="entry name" value="P-loop containing nucleotide triphosphate hydrolases"/>
    <property type="match status" value="1"/>
</dbReference>
<organism evidence="1 3">
    <name type="scientific">Phytophthora kernoviae</name>
    <dbReference type="NCBI Taxonomy" id="325452"/>
    <lineage>
        <taxon>Eukaryota</taxon>
        <taxon>Sar</taxon>
        <taxon>Stramenopiles</taxon>
        <taxon>Oomycota</taxon>
        <taxon>Peronosporomycetes</taxon>
        <taxon>Peronosporales</taxon>
        <taxon>Peronosporaceae</taxon>
        <taxon>Phytophthora</taxon>
    </lineage>
</organism>
<evidence type="ECO:0000313" key="3">
    <source>
        <dbReference type="Proteomes" id="UP000277300"/>
    </source>
</evidence>
<gene>
    <name evidence="2" type="ORF">BBJ29_005301</name>
    <name evidence="1" type="ORF">BBP00_00004256</name>
</gene>
<dbReference type="Proteomes" id="UP000284657">
    <property type="component" value="Unassembled WGS sequence"/>
</dbReference>
<dbReference type="AlphaFoldDB" id="A0A3F2RS99"/>
<dbReference type="Proteomes" id="UP000277300">
    <property type="component" value="Unassembled WGS sequence"/>
</dbReference>
<evidence type="ECO:0000313" key="4">
    <source>
        <dbReference type="Proteomes" id="UP000284657"/>
    </source>
</evidence>